<evidence type="ECO:0000256" key="1">
    <source>
        <dbReference type="SAM" id="Phobius"/>
    </source>
</evidence>
<dbReference type="EMBL" id="GFTR01000086">
    <property type="protein sequence ID" value="JAW16340.1"/>
    <property type="molecule type" value="Transcribed_RNA"/>
</dbReference>
<reference evidence="2" key="1">
    <citation type="journal article" date="2018" name="PLoS Negl. Trop. Dis.">
        <title>An insight into the salivary gland and fat body transcriptome of Panstrongylus lignarius (Hemiptera: Heteroptera), the main vector of Chagas disease in Peru.</title>
        <authorList>
            <person name="Nevoa J.C."/>
            <person name="Mendes M.T."/>
            <person name="da Silva M.V."/>
            <person name="Soares S.C."/>
            <person name="Oliveira C.J.F."/>
            <person name="Ribeiro J.M.C."/>
        </authorList>
    </citation>
    <scope>NUCLEOTIDE SEQUENCE</scope>
</reference>
<accession>A0A224Y580</accession>
<evidence type="ECO:0000313" key="2">
    <source>
        <dbReference type="EMBL" id="JAW16340.1"/>
    </source>
</evidence>
<protein>
    <submittedName>
        <fullName evidence="2">Uncharacterized protein</fullName>
    </submittedName>
</protein>
<feature type="transmembrane region" description="Helical" evidence="1">
    <location>
        <begin position="49"/>
        <end position="66"/>
    </location>
</feature>
<name>A0A224Y580_9HEMI</name>
<keyword evidence="1" id="KW-1133">Transmembrane helix</keyword>
<keyword evidence="1" id="KW-0812">Transmembrane</keyword>
<dbReference type="AlphaFoldDB" id="A0A224Y580"/>
<keyword evidence="1" id="KW-0472">Membrane</keyword>
<feature type="transmembrane region" description="Helical" evidence="1">
    <location>
        <begin position="7"/>
        <end position="29"/>
    </location>
</feature>
<sequence length="67" mass="7773">MCLSAASLCWVGWLELCGIIASVVVGFLYMPYSSLSFFLVNFMSRKLRVFLVSFSYVNFILLFRLFR</sequence>
<organism evidence="2">
    <name type="scientific">Panstrongylus lignarius</name>
    <dbReference type="NCBI Taxonomy" id="156445"/>
    <lineage>
        <taxon>Eukaryota</taxon>
        <taxon>Metazoa</taxon>
        <taxon>Ecdysozoa</taxon>
        <taxon>Arthropoda</taxon>
        <taxon>Hexapoda</taxon>
        <taxon>Insecta</taxon>
        <taxon>Pterygota</taxon>
        <taxon>Neoptera</taxon>
        <taxon>Paraneoptera</taxon>
        <taxon>Hemiptera</taxon>
        <taxon>Heteroptera</taxon>
        <taxon>Panheteroptera</taxon>
        <taxon>Cimicomorpha</taxon>
        <taxon>Reduviidae</taxon>
        <taxon>Triatominae</taxon>
        <taxon>Panstrongylus</taxon>
    </lineage>
</organism>
<proteinExistence type="predicted"/>